<evidence type="ECO:0000313" key="1">
    <source>
        <dbReference type="EMBL" id="KAG6947212.1"/>
    </source>
</evidence>
<reference evidence="1" key="1">
    <citation type="submission" date="2021-01" db="EMBL/GenBank/DDBJ databases">
        <title>Phytophthora aleatoria, a newly-described species from Pinus radiata is distinct from Phytophthora cactorum isolates based on comparative genomics.</title>
        <authorList>
            <person name="Mcdougal R."/>
            <person name="Panda P."/>
            <person name="Williams N."/>
            <person name="Studholme D.J."/>
        </authorList>
    </citation>
    <scope>NUCLEOTIDE SEQUENCE</scope>
    <source>
        <strain evidence="1">NZFS 4037</strain>
    </source>
</reference>
<dbReference type="InterPro" id="IPR052050">
    <property type="entry name" value="SecEffector_AnkRepeat"/>
</dbReference>
<comment type="caution">
    <text evidence="1">The sequence shown here is derived from an EMBL/GenBank/DDBJ whole genome shotgun (WGS) entry which is preliminary data.</text>
</comment>
<dbReference type="Proteomes" id="UP000709295">
    <property type="component" value="Unassembled WGS sequence"/>
</dbReference>
<dbReference type="EMBL" id="JAENGY010001740">
    <property type="protein sequence ID" value="KAG6947212.1"/>
    <property type="molecule type" value="Genomic_DNA"/>
</dbReference>
<keyword evidence="2" id="KW-1185">Reference proteome</keyword>
<name>A0A8J5IFD8_9STRA</name>
<protein>
    <submittedName>
        <fullName evidence="1">Uncharacterized protein</fullName>
    </submittedName>
</protein>
<evidence type="ECO:0000313" key="2">
    <source>
        <dbReference type="Proteomes" id="UP000709295"/>
    </source>
</evidence>
<accession>A0A8J5IFD8</accession>
<dbReference type="AlphaFoldDB" id="A0A8J5IFD8"/>
<gene>
    <name evidence="1" type="ORF">JG688_00015643</name>
</gene>
<sequence>MDVGAAKGYSEIVQALSTNRTEGCTTPAMDGAAQIGHLDVVEWLHANRSEGCTTSAMDEAASNRFWDVVDWLAQNRSEGGTAATMAACASQGDIERVYWCHYIGPTPCDVTASQCAVLNSHDKIAWFLHQFRQWNPCDVFHTLTERFDLNRRWEFAEWLYSHVKSPG</sequence>
<dbReference type="PANTHER" id="PTHR46586">
    <property type="entry name" value="ANKYRIN REPEAT-CONTAINING PROTEIN"/>
    <property type="match status" value="1"/>
</dbReference>
<organism evidence="1 2">
    <name type="scientific">Phytophthora aleatoria</name>
    <dbReference type="NCBI Taxonomy" id="2496075"/>
    <lineage>
        <taxon>Eukaryota</taxon>
        <taxon>Sar</taxon>
        <taxon>Stramenopiles</taxon>
        <taxon>Oomycota</taxon>
        <taxon>Peronosporomycetes</taxon>
        <taxon>Peronosporales</taxon>
        <taxon>Peronosporaceae</taxon>
        <taxon>Phytophthora</taxon>
    </lineage>
</organism>
<proteinExistence type="predicted"/>
<dbReference type="PANTHER" id="PTHR46586:SF3">
    <property type="entry name" value="ANKYRIN REPEAT-CONTAINING PROTEIN"/>
    <property type="match status" value="1"/>
</dbReference>